<evidence type="ECO:0000259" key="3">
    <source>
        <dbReference type="Pfam" id="PF13632"/>
    </source>
</evidence>
<keyword evidence="2" id="KW-0812">Transmembrane</keyword>
<dbReference type="OrthoDB" id="5819478at2759"/>
<dbReference type="EMBL" id="LSRX01000320">
    <property type="protein sequence ID" value="OLQ00686.1"/>
    <property type="molecule type" value="Genomic_DNA"/>
</dbReference>
<feature type="domain" description="Glycosyltransferase 2-like" evidence="3">
    <location>
        <begin position="722"/>
        <end position="937"/>
    </location>
</feature>
<dbReference type="Pfam" id="PF13632">
    <property type="entry name" value="Glyco_trans_2_3"/>
    <property type="match status" value="1"/>
</dbReference>
<dbReference type="InterPro" id="IPR001173">
    <property type="entry name" value="Glyco_trans_2-like"/>
</dbReference>
<accession>A0A1Q9DZS8</accession>
<feature type="transmembrane region" description="Helical" evidence="2">
    <location>
        <begin position="492"/>
        <end position="515"/>
    </location>
</feature>
<protein>
    <recommendedName>
        <fullName evidence="3">Glycosyltransferase 2-like domain-containing protein</fullName>
    </recommendedName>
</protein>
<dbReference type="PANTHER" id="PTHR36851">
    <property type="entry name" value="UNNAMED PRODUCT"/>
    <property type="match status" value="1"/>
</dbReference>
<evidence type="ECO:0000256" key="2">
    <source>
        <dbReference type="SAM" id="Phobius"/>
    </source>
</evidence>
<proteinExistence type="predicted"/>
<keyword evidence="2" id="KW-1133">Transmembrane helix</keyword>
<dbReference type="SUPFAM" id="SSF53448">
    <property type="entry name" value="Nucleotide-diphospho-sugar transferases"/>
    <property type="match status" value="1"/>
</dbReference>
<feature type="transmembrane region" description="Helical" evidence="2">
    <location>
        <begin position="521"/>
        <end position="550"/>
    </location>
</feature>
<keyword evidence="5" id="KW-1185">Reference proteome</keyword>
<evidence type="ECO:0000313" key="5">
    <source>
        <dbReference type="Proteomes" id="UP000186817"/>
    </source>
</evidence>
<dbReference type="Proteomes" id="UP000186817">
    <property type="component" value="Unassembled WGS sequence"/>
</dbReference>
<feature type="transmembrane region" description="Helical" evidence="2">
    <location>
        <begin position="908"/>
        <end position="928"/>
    </location>
</feature>
<gene>
    <name evidence="4" type="ORF">AK812_SmicGene16626</name>
</gene>
<name>A0A1Q9DZS8_SYMMI</name>
<feature type="transmembrane region" description="Helical" evidence="2">
    <location>
        <begin position="984"/>
        <end position="1005"/>
    </location>
</feature>
<evidence type="ECO:0000313" key="4">
    <source>
        <dbReference type="EMBL" id="OLQ00686.1"/>
    </source>
</evidence>
<evidence type="ECO:0000256" key="1">
    <source>
        <dbReference type="SAM" id="MobiDB-lite"/>
    </source>
</evidence>
<comment type="caution">
    <text evidence="4">The sequence shown here is derived from an EMBL/GenBank/DDBJ whole genome shotgun (WGS) entry which is preliminary data.</text>
</comment>
<dbReference type="PANTHER" id="PTHR36851:SF1">
    <property type="entry name" value="GLYCO_TRANS_2-LIKE DOMAIN-CONTAINING PROTEIN"/>
    <property type="match status" value="1"/>
</dbReference>
<organism evidence="4 5">
    <name type="scientific">Symbiodinium microadriaticum</name>
    <name type="common">Dinoflagellate</name>
    <name type="synonym">Zooxanthella microadriatica</name>
    <dbReference type="NCBI Taxonomy" id="2951"/>
    <lineage>
        <taxon>Eukaryota</taxon>
        <taxon>Sar</taxon>
        <taxon>Alveolata</taxon>
        <taxon>Dinophyceae</taxon>
        <taxon>Suessiales</taxon>
        <taxon>Symbiodiniaceae</taxon>
        <taxon>Symbiodinium</taxon>
    </lineage>
</organism>
<reference evidence="4 5" key="1">
    <citation type="submission" date="2016-02" db="EMBL/GenBank/DDBJ databases">
        <title>Genome analysis of coral dinoflagellate symbionts highlights evolutionary adaptations to a symbiotic lifestyle.</title>
        <authorList>
            <person name="Aranda M."/>
            <person name="Li Y."/>
            <person name="Liew Y.J."/>
            <person name="Baumgarten S."/>
            <person name="Simakov O."/>
            <person name="Wilson M."/>
            <person name="Piel J."/>
            <person name="Ashoor H."/>
            <person name="Bougouffa S."/>
            <person name="Bajic V.B."/>
            <person name="Ryu T."/>
            <person name="Ravasi T."/>
            <person name="Bayer T."/>
            <person name="Micklem G."/>
            <person name="Kim H."/>
            <person name="Bhak J."/>
            <person name="Lajeunesse T.C."/>
            <person name="Voolstra C.R."/>
        </authorList>
    </citation>
    <scope>NUCLEOTIDE SEQUENCE [LARGE SCALE GENOMIC DNA]</scope>
    <source>
        <strain evidence="4 5">CCMP2467</strain>
    </source>
</reference>
<keyword evidence="2" id="KW-0472">Membrane</keyword>
<dbReference type="AlphaFoldDB" id="A0A1Q9DZS8"/>
<dbReference type="InterPro" id="IPR029044">
    <property type="entry name" value="Nucleotide-diphossugar_trans"/>
</dbReference>
<sequence length="1083" mass="122558">MHFATPIPGHVGDKVAENASQVFTSLDWGQARVDHVALRIEAGKVRTPEELVQASDLPSRTDLEQAFRDTMLHRKGISQAVLFLDLREAFYRIVRPLVTGFSGTDEDIARVVSAVNLPPGVMHDLHAHLERHSLFAQSGATDWVDAAASEALHNTWFRFEHGETVTETSVGTRPGDNLVDLVFSFVFARVLRQVRQSGEITDSVTRLSWHQTMLSNVLPCSQTPVDTLQLLDCTWMDDSAFVLCHPDAGTLVLSLAELPSVPVLLHLARQGSRKAEDVSGTQVFLTRLEDSDHLSPSQRDLLRSAMEWISRADIVAWLVPSPDIEEYTYRTFQDGDLVLHMLEVVHLTFPSPKVCDSSCVRCLVGPTDWCLLMEKSLPNSISFTIDECTDTIGTGGSPTFFDGPYEDVAFHICLGSWGWFWPMSDWLMWLVHLRYSSLRDLHKKNLGEAERALVEDIDLQETGSCQRIRDQVALDTPWKRAGYHVVHMAFRILPFLTIYGGTVALITCVILRYRWGFLMSMMLYSLFMFLTGAEIAVWGLWGMVLVWLNVKNDWYAMYLKDVLGEDRSPKIRRNESAGSPLNGMDSPMPDRSMPPPTRVWAENSLGDIGWHDLMHVVMIPTYKTPMECLRMALHALMNYSLCRTNLAVCFAFEEREPEAPEKFQQLKEEYAGEFAFVTAAYHPPNLPGHIPGKSSNECWAFQELSKELCEERGFDLDDPRVIITVIDDDSELHENYFEGLSYHYLKMPESDRYLTLFQPPIVHFKNFLSQPILVRNASLFTSLHELACLANPVDAHVAFSSYSLSLMLASAVGGWDPDFISEDWHMTAKTKLMTEGRAKCRPIYLPLMNYAPEEETVWGTVQSRWTQAKRHALGVSEIVFVSTKMYIGMCECGSLSRALVFMYRMLPLLGKFISVHFVVATLAFWPLLSHLLINYYMLHSWCYLQDLEKTCAGCCLPLANEHGIGEERIILNSWMVYIQERANLGFGLALVISGSWGAFYFHLVADRVEGNWISDWVVSHPVTLWIRTSLEVSMVGWFSSVAFGSVPEWVAVARIMFTLQFHHVVAGMVGRNEKDEEAADGNL</sequence>
<feature type="region of interest" description="Disordered" evidence="1">
    <location>
        <begin position="570"/>
        <end position="593"/>
    </location>
</feature>